<evidence type="ECO:0000313" key="9">
    <source>
        <dbReference type="Proteomes" id="UP000324760"/>
    </source>
</evidence>
<evidence type="ECO:0000256" key="1">
    <source>
        <dbReference type="ARBA" id="ARBA00008348"/>
    </source>
</evidence>
<dbReference type="OrthoDB" id="9807213at2"/>
<evidence type="ECO:0000256" key="2">
    <source>
        <dbReference type="ARBA" id="ARBA00023235"/>
    </source>
</evidence>
<dbReference type="FunFam" id="3.10.290.10:FF:000003">
    <property type="entry name" value="Pseudouridine synthase"/>
    <property type="match status" value="1"/>
</dbReference>
<accession>A0A5P1R6H7</accession>
<dbReference type="InterPro" id="IPR020094">
    <property type="entry name" value="TruA/RsuA/RluB/E/F_N"/>
</dbReference>
<keyword evidence="5" id="KW-0694">RNA-binding</keyword>
<dbReference type="SUPFAM" id="SSF55120">
    <property type="entry name" value="Pseudouridine synthase"/>
    <property type="match status" value="1"/>
</dbReference>
<dbReference type="PROSITE" id="PS50889">
    <property type="entry name" value="S4"/>
    <property type="match status" value="1"/>
</dbReference>
<name>A0A5P1R6H7_9GAMM</name>
<dbReference type="PROSITE" id="PS01149">
    <property type="entry name" value="PSI_RSU"/>
    <property type="match status" value="1"/>
</dbReference>
<gene>
    <name evidence="8" type="ORF">F0U83_00665</name>
</gene>
<dbReference type="GO" id="GO:0003723">
    <property type="term" value="F:RNA binding"/>
    <property type="evidence" value="ECO:0007669"/>
    <property type="project" value="UniProtKB-KW"/>
</dbReference>
<dbReference type="InterPro" id="IPR042092">
    <property type="entry name" value="PsdUridine_s_RsuA/RluB/E/F_cat"/>
</dbReference>
<dbReference type="AlphaFoldDB" id="A0A5P1R6H7"/>
<dbReference type="InterPro" id="IPR000748">
    <property type="entry name" value="PsdUridine_synth_RsuA/RluB/E/F"/>
</dbReference>
<dbReference type="InterPro" id="IPR018496">
    <property type="entry name" value="PsdUridine_synth_RsuA/RluB_CS"/>
</dbReference>
<dbReference type="EC" id="5.4.99.-" evidence="6"/>
<dbReference type="NCBIfam" id="TIGR00093">
    <property type="entry name" value="pseudouridine synthase"/>
    <property type="match status" value="1"/>
</dbReference>
<evidence type="ECO:0000256" key="5">
    <source>
        <dbReference type="PROSITE-ProRule" id="PRU00182"/>
    </source>
</evidence>
<dbReference type="EMBL" id="CP043869">
    <property type="protein sequence ID" value="QEQ95330.1"/>
    <property type="molecule type" value="Genomic_DNA"/>
</dbReference>
<feature type="domain" description="RNA-binding S4" evidence="7">
    <location>
        <begin position="1"/>
        <end position="68"/>
    </location>
</feature>
<keyword evidence="9" id="KW-1185">Reference proteome</keyword>
<dbReference type="PANTHER" id="PTHR47683">
    <property type="entry name" value="PSEUDOURIDINE SYNTHASE FAMILY PROTEIN-RELATED"/>
    <property type="match status" value="1"/>
</dbReference>
<comment type="similarity">
    <text evidence="1 6">Belongs to the pseudouridine synthase RsuA family.</text>
</comment>
<dbReference type="KEGG" id="ncu:F0U83_00665"/>
<comment type="catalytic activity">
    <reaction evidence="4">
        <text>uridine(2604) in 23S rRNA = pseudouridine(2604) in 23S rRNA</text>
        <dbReference type="Rhea" id="RHEA:38875"/>
        <dbReference type="Rhea" id="RHEA-COMP:10093"/>
        <dbReference type="Rhea" id="RHEA-COMP:10094"/>
        <dbReference type="ChEBI" id="CHEBI:65314"/>
        <dbReference type="ChEBI" id="CHEBI:65315"/>
        <dbReference type="EC" id="5.4.99.21"/>
    </reaction>
</comment>
<dbReference type="Proteomes" id="UP000324760">
    <property type="component" value="Chromosome"/>
</dbReference>
<dbReference type="SMART" id="SM00363">
    <property type="entry name" value="S4"/>
    <property type="match status" value="1"/>
</dbReference>
<reference evidence="8 9" key="1">
    <citation type="journal article" date="2019" name="Biochem. Eng. J.">
        <title>Metabolic engineering of the marine bacteria Neptunomonas concharum for the production of acetoin and meso-2,3-butanediol from acetate.</title>
        <authorList>
            <person name="Li W."/>
            <person name="Pu N."/>
            <person name="Liu C.-X."/>
            <person name="Yuan Q.-P."/>
            <person name="Li Z.-J."/>
        </authorList>
    </citation>
    <scope>NUCLEOTIDE SEQUENCE [LARGE SCALE GENOMIC DNA]</scope>
    <source>
        <strain evidence="8 9">JCM17730</strain>
    </source>
</reference>
<dbReference type="Pfam" id="PF01479">
    <property type="entry name" value="S4"/>
    <property type="match status" value="1"/>
</dbReference>
<dbReference type="SUPFAM" id="SSF55174">
    <property type="entry name" value="Alpha-L RNA-binding motif"/>
    <property type="match status" value="1"/>
</dbReference>
<dbReference type="InterPro" id="IPR002942">
    <property type="entry name" value="S4_RNA-bd"/>
</dbReference>
<dbReference type="PANTHER" id="PTHR47683:SF2">
    <property type="entry name" value="RNA-BINDING S4 DOMAIN-CONTAINING PROTEIN"/>
    <property type="match status" value="1"/>
</dbReference>
<protein>
    <recommendedName>
        <fullName evidence="6">Pseudouridine synthase</fullName>
        <ecNumber evidence="6">5.4.99.-</ecNumber>
    </recommendedName>
</protein>
<dbReference type="InterPro" id="IPR050343">
    <property type="entry name" value="RsuA_PseudoU_synthase"/>
</dbReference>
<dbReference type="Pfam" id="PF00849">
    <property type="entry name" value="PseudoU_synth_2"/>
    <property type="match status" value="1"/>
</dbReference>
<dbReference type="Gene3D" id="3.10.290.10">
    <property type="entry name" value="RNA-binding S4 domain"/>
    <property type="match status" value="1"/>
</dbReference>
<dbReference type="GO" id="GO:0160138">
    <property type="term" value="F:23S rRNA pseudouridine(2604) synthase activity"/>
    <property type="evidence" value="ECO:0007669"/>
    <property type="project" value="UniProtKB-EC"/>
</dbReference>
<sequence>MRLSQYLSAAGVCSRRRASQWINNGRVSVNEQVADQHIRVARGDIVHVDGQVITFPDTYRYVIYNKPVGVDCNCKADNPASIINHLPLPMRLFPVGRLDKDSHGLLLLTNDGVLCERLLSPDTYHPKTYHVQVRPHRGMPDINLDFQQKMQEGVDLDGLLTRPCQVTLLGPNRFEIVLTQGLNRQIRRMARALGYHVTDLQRTQLVHLTLRGLSVGQHRPLTADECASLLSLRSHPPTTR</sequence>
<evidence type="ECO:0000259" key="7">
    <source>
        <dbReference type="SMART" id="SM00363"/>
    </source>
</evidence>
<evidence type="ECO:0000313" key="8">
    <source>
        <dbReference type="EMBL" id="QEQ95330.1"/>
    </source>
</evidence>
<dbReference type="CDD" id="cd00165">
    <property type="entry name" value="S4"/>
    <property type="match status" value="1"/>
</dbReference>
<proteinExistence type="inferred from homology"/>
<dbReference type="InterPro" id="IPR036986">
    <property type="entry name" value="S4_RNA-bd_sf"/>
</dbReference>
<keyword evidence="2 6" id="KW-0413">Isomerase</keyword>
<comment type="catalytic activity">
    <reaction evidence="3">
        <text>uridine(35) in tRNA(Tyr) = pseudouridine(35) in tRNA(Tyr)</text>
        <dbReference type="Rhea" id="RHEA:60556"/>
        <dbReference type="Rhea" id="RHEA-COMP:15607"/>
        <dbReference type="Rhea" id="RHEA-COMP:15608"/>
        <dbReference type="ChEBI" id="CHEBI:65314"/>
        <dbReference type="ChEBI" id="CHEBI:65315"/>
    </reaction>
</comment>
<dbReference type="GO" id="GO:0000455">
    <property type="term" value="P:enzyme-directed rRNA pseudouridine synthesis"/>
    <property type="evidence" value="ECO:0007669"/>
    <property type="project" value="UniProtKB-ARBA"/>
</dbReference>
<dbReference type="RefSeq" id="WP_138986033.1">
    <property type="nucleotide sequence ID" value="NZ_CP043869.1"/>
</dbReference>
<dbReference type="InterPro" id="IPR006145">
    <property type="entry name" value="PsdUridine_synth_RsuA/RluA"/>
</dbReference>
<evidence type="ECO:0000256" key="4">
    <source>
        <dbReference type="ARBA" id="ARBA00036535"/>
    </source>
</evidence>
<dbReference type="Gene3D" id="3.30.70.1560">
    <property type="entry name" value="Alpha-L RNA-binding motif"/>
    <property type="match status" value="1"/>
</dbReference>
<evidence type="ECO:0000256" key="3">
    <source>
        <dbReference type="ARBA" id="ARBA00036390"/>
    </source>
</evidence>
<dbReference type="InterPro" id="IPR020103">
    <property type="entry name" value="PsdUridine_synth_cat_dom_sf"/>
</dbReference>
<organism evidence="8 9">
    <name type="scientific">Neptunomonas concharum</name>
    <dbReference type="NCBI Taxonomy" id="1031538"/>
    <lineage>
        <taxon>Bacteria</taxon>
        <taxon>Pseudomonadati</taxon>
        <taxon>Pseudomonadota</taxon>
        <taxon>Gammaproteobacteria</taxon>
        <taxon>Oceanospirillales</taxon>
        <taxon>Oceanospirillaceae</taxon>
        <taxon>Neptunomonas</taxon>
    </lineage>
</organism>
<dbReference type="Gene3D" id="3.30.70.580">
    <property type="entry name" value="Pseudouridine synthase I, catalytic domain, N-terminal subdomain"/>
    <property type="match status" value="1"/>
</dbReference>
<evidence type="ECO:0000256" key="6">
    <source>
        <dbReference type="RuleBase" id="RU003887"/>
    </source>
</evidence>